<dbReference type="InterPro" id="IPR019956">
    <property type="entry name" value="Ubiquitin_dom"/>
</dbReference>
<dbReference type="InterPro" id="IPR029071">
    <property type="entry name" value="Ubiquitin-like_domsf"/>
</dbReference>
<feature type="compositionally biased region" description="Polar residues" evidence="1">
    <location>
        <begin position="7"/>
        <end position="21"/>
    </location>
</feature>
<accession>A0A2P5CHU0</accession>
<feature type="region of interest" description="Disordered" evidence="1">
    <location>
        <begin position="1"/>
        <end position="21"/>
    </location>
</feature>
<comment type="caution">
    <text evidence="3">The sequence shown here is derived from an EMBL/GenBank/DDBJ whole genome shotgun (WGS) entry which is preliminary data.</text>
</comment>
<dbReference type="PANTHER" id="PTHR15204">
    <property type="entry name" value="LARGE PROLINE-RICH PROTEIN BAG6"/>
    <property type="match status" value="1"/>
</dbReference>
<dbReference type="OrthoDB" id="267397at2759"/>
<dbReference type="FunFam" id="3.10.20.90:FF:000154">
    <property type="entry name" value="Large proline-rich protein BAG6"/>
    <property type="match status" value="1"/>
</dbReference>
<dbReference type="GO" id="GO:0031593">
    <property type="term" value="F:polyubiquitin modification-dependent protein binding"/>
    <property type="evidence" value="ECO:0007669"/>
    <property type="project" value="TreeGrafter"/>
</dbReference>
<dbReference type="GO" id="GO:0036503">
    <property type="term" value="P:ERAD pathway"/>
    <property type="evidence" value="ECO:0007669"/>
    <property type="project" value="TreeGrafter"/>
</dbReference>
<evidence type="ECO:0000313" key="4">
    <source>
        <dbReference type="Proteomes" id="UP000237105"/>
    </source>
</evidence>
<keyword evidence="4" id="KW-1185">Reference proteome</keyword>
<name>A0A2P5CHU0_PARAD</name>
<feature type="region of interest" description="Disordered" evidence="1">
    <location>
        <begin position="96"/>
        <end position="129"/>
    </location>
</feature>
<evidence type="ECO:0000313" key="3">
    <source>
        <dbReference type="EMBL" id="PON60593.1"/>
    </source>
</evidence>
<evidence type="ECO:0000256" key="1">
    <source>
        <dbReference type="SAM" id="MobiDB-lite"/>
    </source>
</evidence>
<organism evidence="3 4">
    <name type="scientific">Parasponia andersonii</name>
    <name type="common">Sponia andersonii</name>
    <dbReference type="NCBI Taxonomy" id="3476"/>
    <lineage>
        <taxon>Eukaryota</taxon>
        <taxon>Viridiplantae</taxon>
        <taxon>Streptophyta</taxon>
        <taxon>Embryophyta</taxon>
        <taxon>Tracheophyta</taxon>
        <taxon>Spermatophyta</taxon>
        <taxon>Magnoliopsida</taxon>
        <taxon>eudicotyledons</taxon>
        <taxon>Gunneridae</taxon>
        <taxon>Pentapetalae</taxon>
        <taxon>rosids</taxon>
        <taxon>fabids</taxon>
        <taxon>Rosales</taxon>
        <taxon>Cannabaceae</taxon>
        <taxon>Parasponia</taxon>
    </lineage>
</organism>
<dbReference type="GO" id="GO:0071818">
    <property type="term" value="C:BAT3 complex"/>
    <property type="evidence" value="ECO:0007669"/>
    <property type="project" value="TreeGrafter"/>
</dbReference>
<dbReference type="PROSITE" id="PS50053">
    <property type="entry name" value="UBIQUITIN_2"/>
    <property type="match status" value="1"/>
</dbReference>
<dbReference type="GO" id="GO:0051787">
    <property type="term" value="F:misfolded protein binding"/>
    <property type="evidence" value="ECO:0007669"/>
    <property type="project" value="TreeGrafter"/>
</dbReference>
<feature type="compositionally biased region" description="Polar residues" evidence="1">
    <location>
        <begin position="272"/>
        <end position="284"/>
    </location>
</feature>
<gene>
    <name evidence="3" type="ORF">PanWU01x14_152050</name>
</gene>
<dbReference type="Pfam" id="PF00240">
    <property type="entry name" value="ubiquitin"/>
    <property type="match status" value="1"/>
</dbReference>
<feature type="compositionally biased region" description="Low complexity" evidence="1">
    <location>
        <begin position="179"/>
        <end position="197"/>
    </location>
</feature>
<dbReference type="CDD" id="cd17039">
    <property type="entry name" value="Ubl_ubiquitin_like"/>
    <property type="match status" value="1"/>
</dbReference>
<feature type="region of interest" description="Disordered" evidence="1">
    <location>
        <begin position="452"/>
        <end position="471"/>
    </location>
</feature>
<dbReference type="AlphaFoldDB" id="A0A2P5CHU0"/>
<feature type="region of interest" description="Disordered" evidence="1">
    <location>
        <begin position="608"/>
        <end position="692"/>
    </location>
</feature>
<dbReference type="InterPro" id="IPR000626">
    <property type="entry name" value="Ubiquitin-like_dom"/>
</dbReference>
<dbReference type="Gene3D" id="3.10.20.90">
    <property type="entry name" value="Phosphatidylinositol 3-kinase Catalytic Subunit, Chain A, domain 1"/>
    <property type="match status" value="1"/>
</dbReference>
<proteinExistence type="predicted"/>
<feature type="region of interest" description="Disordered" evidence="1">
    <location>
        <begin position="272"/>
        <end position="297"/>
    </location>
</feature>
<dbReference type="Proteomes" id="UP000237105">
    <property type="component" value="Unassembled WGS sequence"/>
</dbReference>
<dbReference type="SUPFAM" id="SSF54236">
    <property type="entry name" value="Ubiquitin-like"/>
    <property type="match status" value="1"/>
</dbReference>
<feature type="compositionally biased region" description="Polar residues" evidence="1">
    <location>
        <begin position="97"/>
        <end position="118"/>
    </location>
</feature>
<reference evidence="4" key="1">
    <citation type="submission" date="2016-06" db="EMBL/GenBank/DDBJ databases">
        <title>Parallel loss of symbiosis genes in relatives of nitrogen-fixing non-legume Parasponia.</title>
        <authorList>
            <person name="Van Velzen R."/>
            <person name="Holmer R."/>
            <person name="Bu F."/>
            <person name="Rutten L."/>
            <person name="Van Zeijl A."/>
            <person name="Liu W."/>
            <person name="Santuari L."/>
            <person name="Cao Q."/>
            <person name="Sharma T."/>
            <person name="Shen D."/>
            <person name="Roswanjaya Y."/>
            <person name="Wardhani T."/>
            <person name="Kalhor M.S."/>
            <person name="Jansen J."/>
            <person name="Van den Hoogen J."/>
            <person name="Gungor B."/>
            <person name="Hartog M."/>
            <person name="Hontelez J."/>
            <person name="Verver J."/>
            <person name="Yang W.-C."/>
            <person name="Schijlen E."/>
            <person name="Repin R."/>
            <person name="Schilthuizen M."/>
            <person name="Schranz E."/>
            <person name="Heidstra R."/>
            <person name="Miyata K."/>
            <person name="Fedorova E."/>
            <person name="Kohlen W."/>
            <person name="Bisseling T."/>
            <person name="Smit S."/>
            <person name="Geurts R."/>
        </authorList>
    </citation>
    <scope>NUCLEOTIDE SEQUENCE [LARGE SCALE GENOMIC DNA]</scope>
    <source>
        <strain evidence="4">cv. WU1-14</strain>
    </source>
</reference>
<dbReference type="SMART" id="SM00213">
    <property type="entry name" value="UBQ"/>
    <property type="match status" value="1"/>
</dbReference>
<feature type="compositionally biased region" description="Basic and acidic residues" evidence="1">
    <location>
        <begin position="630"/>
        <end position="647"/>
    </location>
</feature>
<dbReference type="PANTHER" id="PTHR15204:SF5">
    <property type="entry name" value="LARGE PROLINE-RICH PROTEIN BAG6 ISOFORM X1"/>
    <property type="match status" value="1"/>
</dbReference>
<sequence length="931" mass="97419">MADQHSGEGSSTSNAPIDSSDSTVELNIKTLESQMYSFRVDKNMPVSSFKEKIANETGVPVALQRLIFRGKVLKDEHLLSEYHVENGHTLHLVARQPAQSQDSSGTNAGETNGNNSDRAVNDASAGASHNRVGQISHSVVLGTFNVGDQGEGLVPDLSRVIGAVLNSIGVGGQTMANVAGSAQSTSTSSSPGTSPQGNGTEGIHVNIGGQSQTGNQAQSGHAFPSNSFQLLPQVLQIPIATTAFPIPSLNTPIPGSLITLSEFMNRMEQTLSQNGYQPNSSPISTGDLPRVDLPSNAQGLHTPEALSIVLRQAERMLSSHAVAALSHIAGRLEQERESSDPTVRGQIQTESMRVGLAVQHLGALLLELGRTILTLRMGQTPAESVVNAGPAVYISPSGPNPIMVQPFPLQTSSLFSGSVPQLNPVTLGSTGIGNAPRNVNIHIHAVGSRGINGDGLQGERRSGTGTADSGAPRVISARNIVATAVPPRPSGVATSNAAHPAPVVSAPGVSASQPVADSDSLSSLLADVNSQIRNLVGSMHRDNAVQSGQADSNIQNSSIPSASCDAENEHLSTLTVNLDEESGVSFPGCIPEQAREDAGVVSGLKEDLTCSDKGSQSSASVQKVENNEDDEHKENAPRAPEKKDGNEASKAVPLGLGLGGLDRKRRARLQKPLPQSGDGGTTSTSSNQNQQIRSNQQVLGQLSSVIQPVGDGRPLGGQGSVGQGDLASVMSQVLHTPVLNGLLTGVSEQTGVGSPDALRNMLQQFTQSPQMRNVVNQIAQQVDSQDAENMFAGMGGQGGGLDFSRMFQQMIPIVSQALGTTGSTAPQPVSVLQPQSLPQCGQTNSSEYENNDQNLQDDLHLVAQRIENVSAPEDIFHALVENSLRLSGGESGPEGLVDELCGDESLVNEYIELLQSEIGRRFQGDSEQDKR</sequence>
<feature type="compositionally biased region" description="Low complexity" evidence="1">
    <location>
        <begin position="681"/>
        <end position="692"/>
    </location>
</feature>
<dbReference type="STRING" id="3476.A0A2P5CHU0"/>
<feature type="region of interest" description="Disordered" evidence="1">
    <location>
        <begin position="179"/>
        <end position="223"/>
    </location>
</feature>
<dbReference type="EMBL" id="JXTB01000129">
    <property type="protein sequence ID" value="PON60593.1"/>
    <property type="molecule type" value="Genomic_DNA"/>
</dbReference>
<protein>
    <submittedName>
        <fullName evidence="3">Ubiquitin</fullName>
    </submittedName>
</protein>
<evidence type="ECO:0000259" key="2">
    <source>
        <dbReference type="PROSITE" id="PS50053"/>
    </source>
</evidence>
<dbReference type="PRINTS" id="PR00348">
    <property type="entry name" value="UBIQUITIN"/>
</dbReference>
<feature type="compositionally biased region" description="Polar residues" evidence="1">
    <location>
        <begin position="544"/>
        <end position="561"/>
    </location>
</feature>
<feature type="compositionally biased region" description="Polar residues" evidence="1">
    <location>
        <begin position="208"/>
        <end position="223"/>
    </location>
</feature>
<feature type="domain" description="Ubiquitin-like" evidence="2">
    <location>
        <begin position="24"/>
        <end position="99"/>
    </location>
</feature>
<feature type="region of interest" description="Disordered" evidence="1">
    <location>
        <begin position="544"/>
        <end position="563"/>
    </location>
</feature>
<feature type="compositionally biased region" description="Polar residues" evidence="1">
    <location>
        <begin position="612"/>
        <end position="624"/>
    </location>
</feature>